<protein>
    <submittedName>
        <fullName evidence="3">Regulatory protein</fullName>
    </submittedName>
</protein>
<evidence type="ECO:0000313" key="3">
    <source>
        <dbReference type="EMBL" id="ARX85921.1"/>
    </source>
</evidence>
<dbReference type="Gene3D" id="3.30.565.10">
    <property type="entry name" value="Histidine kinase-like ATPase, C-terminal domain"/>
    <property type="match status" value="1"/>
</dbReference>
<keyword evidence="1" id="KW-0808">Transferase</keyword>
<dbReference type="InterPro" id="IPR050267">
    <property type="entry name" value="Anti-sigma-factor_SerPK"/>
</dbReference>
<reference evidence="3 4" key="1">
    <citation type="submission" date="2017-05" db="EMBL/GenBank/DDBJ databases">
        <title>Streptomyces alboflavus Genome sequencing and assembly.</title>
        <authorList>
            <person name="Wang Y."/>
            <person name="Du B."/>
            <person name="Ding Y."/>
            <person name="Liu H."/>
            <person name="Hou Q."/>
            <person name="Liu K."/>
            <person name="Wang C."/>
            <person name="Yao L."/>
        </authorList>
    </citation>
    <scope>NUCLEOTIDE SEQUENCE [LARGE SCALE GENOMIC DNA]</scope>
    <source>
        <strain evidence="3 4">MDJK44</strain>
    </source>
</reference>
<dbReference type="eggNOG" id="COG2172">
    <property type="taxonomic scope" value="Bacteria"/>
</dbReference>
<organism evidence="3 4">
    <name type="scientific">Streptomyces alboflavus</name>
    <dbReference type="NCBI Taxonomy" id="67267"/>
    <lineage>
        <taxon>Bacteria</taxon>
        <taxon>Bacillati</taxon>
        <taxon>Actinomycetota</taxon>
        <taxon>Actinomycetes</taxon>
        <taxon>Kitasatosporales</taxon>
        <taxon>Streptomycetaceae</taxon>
        <taxon>Streptomyces</taxon>
    </lineage>
</organism>
<dbReference type="InterPro" id="IPR003594">
    <property type="entry name" value="HATPase_dom"/>
</dbReference>
<keyword evidence="4" id="KW-1185">Reference proteome</keyword>
<proteinExistence type="predicted"/>
<keyword evidence="1" id="KW-0418">Kinase</keyword>
<accession>A0A1Z1WHK2</accession>
<sequence length="131" mass="14466">MHRFRAQLPATWRGARRARLLATEQLQAWGLPFEAATHILAELATNAAVYGRVPARDFRIELTATPDGVLRIEVADTRGDRLPVVREPDGEDESGRGLMIVAALADRWGVELGPEPLKTVWAELDGQLPYG</sequence>
<evidence type="ECO:0000256" key="1">
    <source>
        <dbReference type="ARBA" id="ARBA00022527"/>
    </source>
</evidence>
<keyword evidence="1" id="KW-0723">Serine/threonine-protein kinase</keyword>
<dbReference type="SUPFAM" id="SSF55874">
    <property type="entry name" value="ATPase domain of HSP90 chaperone/DNA topoisomerase II/histidine kinase"/>
    <property type="match status" value="1"/>
</dbReference>
<dbReference type="CDD" id="cd16936">
    <property type="entry name" value="HATPase_RsbW-like"/>
    <property type="match status" value="1"/>
</dbReference>
<dbReference type="PANTHER" id="PTHR35526">
    <property type="entry name" value="ANTI-SIGMA-F FACTOR RSBW-RELATED"/>
    <property type="match status" value="1"/>
</dbReference>
<gene>
    <name evidence="3" type="ORF">SMD44_05390</name>
</gene>
<dbReference type="Pfam" id="PF13581">
    <property type="entry name" value="HATPase_c_2"/>
    <property type="match status" value="1"/>
</dbReference>
<dbReference type="Proteomes" id="UP000195880">
    <property type="component" value="Chromosome"/>
</dbReference>
<name>A0A1Z1WHK2_9ACTN</name>
<feature type="domain" description="Histidine kinase/HSP90-like ATPase" evidence="2">
    <location>
        <begin position="9"/>
        <end position="113"/>
    </location>
</feature>
<dbReference type="STRING" id="67267.GCA_000716675_04216"/>
<dbReference type="PANTHER" id="PTHR35526:SF3">
    <property type="entry name" value="ANTI-SIGMA-F FACTOR RSBW"/>
    <property type="match status" value="1"/>
</dbReference>
<dbReference type="AlphaFoldDB" id="A0A1Z1WHK2"/>
<dbReference type="InterPro" id="IPR036890">
    <property type="entry name" value="HATPase_C_sf"/>
</dbReference>
<dbReference type="GO" id="GO:0004674">
    <property type="term" value="F:protein serine/threonine kinase activity"/>
    <property type="evidence" value="ECO:0007669"/>
    <property type="project" value="UniProtKB-KW"/>
</dbReference>
<evidence type="ECO:0000259" key="2">
    <source>
        <dbReference type="Pfam" id="PF13581"/>
    </source>
</evidence>
<evidence type="ECO:0000313" key="4">
    <source>
        <dbReference type="Proteomes" id="UP000195880"/>
    </source>
</evidence>
<dbReference type="EMBL" id="CP021748">
    <property type="protein sequence ID" value="ARX85921.1"/>
    <property type="molecule type" value="Genomic_DNA"/>
</dbReference>
<dbReference type="KEGG" id="salf:SMD44_05390"/>